<accession>A0A0E2B2Y4</accession>
<protein>
    <recommendedName>
        <fullName evidence="3">PF10934 family protein</fullName>
    </recommendedName>
</protein>
<reference evidence="1 2" key="1">
    <citation type="submission" date="2012-10" db="EMBL/GenBank/DDBJ databases">
        <authorList>
            <person name="Harkins D.M."/>
            <person name="Durkin A.S."/>
            <person name="Brinkac L.M."/>
            <person name="Selengut J.D."/>
            <person name="Sanka R."/>
            <person name="DePew J."/>
            <person name="Purushe J."/>
            <person name="Peacock S.J."/>
            <person name="Thaipadungpanit J."/>
            <person name="Wuthiekanun V.W."/>
            <person name="Day N.P."/>
            <person name="Vinetz J.M."/>
            <person name="Sutton G.G."/>
            <person name="Nelson W.C."/>
            <person name="Fouts D.E."/>
        </authorList>
    </citation>
    <scope>NUCLEOTIDE SEQUENCE [LARGE SCALE GENOMIC DNA]</scope>
    <source>
        <strain evidence="1 2">H1</strain>
    </source>
</reference>
<dbReference type="Proteomes" id="UP000006253">
    <property type="component" value="Unassembled WGS sequence"/>
</dbReference>
<dbReference type="RefSeq" id="WP_004765958.1">
    <property type="nucleotide sequence ID" value="NZ_AHMY02000050.1"/>
</dbReference>
<comment type="caution">
    <text evidence="1">The sequence shown here is derived from an EMBL/GenBank/DDBJ whole genome shotgun (WGS) entry which is preliminary data.</text>
</comment>
<dbReference type="AlphaFoldDB" id="A0A0E2B2Y4"/>
<dbReference type="InterPro" id="IPR020288">
    <property type="entry name" value="Sheath_initiator"/>
</dbReference>
<gene>
    <name evidence="1" type="ORF">LEP1GSC081_4473</name>
</gene>
<sequence length="114" mass="13008">MKGIKIENKDMALAGGRSVIIQDLEYYSQRIRHSIHLFLGESVYEPLSGVDWRTVFSTKVSRDRILTEIKKTIQKDPETVSVEKVELVERESSSRGIYIQFSAITKYGIVTGEL</sequence>
<proteinExistence type="predicted"/>
<name>A0A0E2B2Y4_9LEPT</name>
<dbReference type="EMBL" id="AHMY02000050">
    <property type="protein sequence ID" value="EKO15144.1"/>
    <property type="molecule type" value="Genomic_DNA"/>
</dbReference>
<evidence type="ECO:0000313" key="2">
    <source>
        <dbReference type="Proteomes" id="UP000006253"/>
    </source>
</evidence>
<dbReference type="Pfam" id="PF10934">
    <property type="entry name" value="Sheath_initiator"/>
    <property type="match status" value="1"/>
</dbReference>
<evidence type="ECO:0000313" key="1">
    <source>
        <dbReference type="EMBL" id="EKO15144.1"/>
    </source>
</evidence>
<organism evidence="1 2">
    <name type="scientific">Leptospira kirschneri str. H1</name>
    <dbReference type="NCBI Taxonomy" id="1049966"/>
    <lineage>
        <taxon>Bacteria</taxon>
        <taxon>Pseudomonadati</taxon>
        <taxon>Spirochaetota</taxon>
        <taxon>Spirochaetia</taxon>
        <taxon>Leptospirales</taxon>
        <taxon>Leptospiraceae</taxon>
        <taxon>Leptospira</taxon>
    </lineage>
</organism>
<evidence type="ECO:0008006" key="3">
    <source>
        <dbReference type="Google" id="ProtNLM"/>
    </source>
</evidence>